<keyword evidence="4" id="KW-1185">Reference proteome</keyword>
<sequence>MALVPSRSSDVPAIHATRSDEFCPSERLPSTGRPKRAFLRHHLVYPLLAAAAASVMLINAGGDFLLADLLYAAQGHTWALRESWITTTVVHEAGKTVSAAAWLGVLLAWVWSLFDRRLARWRRPLGYLAVATVAGAVTVSLLKAGSGMDCPWDLQRYGGLQPFVGLFDARPPSMGRAACFPAGHASAGYAWVTLYFFFCAVRPRWRWAGLAVALGVGALFGISQQLRGAHFLSHDLWTLIICWLVALGGSTWLLRPNGKGASA</sequence>
<dbReference type="Proteomes" id="UP000593932">
    <property type="component" value="Chromosome"/>
</dbReference>
<dbReference type="CDD" id="cd03396">
    <property type="entry name" value="PAP2_like_6"/>
    <property type="match status" value="1"/>
</dbReference>
<organism evidence="3 4">
    <name type="scientific">Novilysobacter avium</name>
    <dbReference type="NCBI Taxonomy" id="2781023"/>
    <lineage>
        <taxon>Bacteria</taxon>
        <taxon>Pseudomonadati</taxon>
        <taxon>Pseudomonadota</taxon>
        <taxon>Gammaproteobacteria</taxon>
        <taxon>Lysobacterales</taxon>
        <taxon>Lysobacteraceae</taxon>
        <taxon>Novilysobacter</taxon>
    </lineage>
</organism>
<evidence type="ECO:0000259" key="2">
    <source>
        <dbReference type="Pfam" id="PF01569"/>
    </source>
</evidence>
<keyword evidence="1" id="KW-1133">Transmembrane helix</keyword>
<feature type="domain" description="Phosphatidic acid phosphatase type 2/haloperoxidase" evidence="2">
    <location>
        <begin position="126"/>
        <end position="252"/>
    </location>
</feature>
<gene>
    <name evidence="3" type="ORF">INQ42_06590</name>
</gene>
<name>A0A7S6UIN0_9GAMM</name>
<evidence type="ECO:0000313" key="4">
    <source>
        <dbReference type="Proteomes" id="UP000593932"/>
    </source>
</evidence>
<feature type="transmembrane region" description="Helical" evidence="1">
    <location>
        <begin position="43"/>
        <end position="73"/>
    </location>
</feature>
<accession>A0A7S6UIN0</accession>
<protein>
    <submittedName>
        <fullName evidence="3">Phosphatase PAP2 family protein</fullName>
    </submittedName>
</protein>
<dbReference type="RefSeq" id="WP_194033582.1">
    <property type="nucleotide sequence ID" value="NZ_CP063657.1"/>
</dbReference>
<feature type="transmembrane region" description="Helical" evidence="1">
    <location>
        <begin position="125"/>
        <end position="142"/>
    </location>
</feature>
<feature type="transmembrane region" description="Helical" evidence="1">
    <location>
        <begin position="174"/>
        <end position="198"/>
    </location>
</feature>
<dbReference type="SUPFAM" id="SSF48317">
    <property type="entry name" value="Acid phosphatase/Vanadium-dependent haloperoxidase"/>
    <property type="match status" value="1"/>
</dbReference>
<feature type="transmembrane region" description="Helical" evidence="1">
    <location>
        <begin position="236"/>
        <end position="254"/>
    </location>
</feature>
<keyword evidence="1" id="KW-0472">Membrane</keyword>
<reference evidence="3 4" key="1">
    <citation type="submission" date="2020-10" db="EMBL/GenBank/DDBJ databases">
        <title>complete genome sequencing of Lysobacter sp. H23M41.</title>
        <authorList>
            <person name="Bae J.-W."/>
            <person name="Lee S.-Y."/>
        </authorList>
    </citation>
    <scope>NUCLEOTIDE SEQUENCE [LARGE SCALE GENOMIC DNA]</scope>
    <source>
        <strain evidence="3 4">H23M41</strain>
    </source>
</reference>
<keyword evidence="1" id="KW-0812">Transmembrane</keyword>
<evidence type="ECO:0000256" key="1">
    <source>
        <dbReference type="SAM" id="Phobius"/>
    </source>
</evidence>
<evidence type="ECO:0000313" key="3">
    <source>
        <dbReference type="EMBL" id="QOW20983.1"/>
    </source>
</evidence>
<feature type="transmembrane region" description="Helical" evidence="1">
    <location>
        <begin position="205"/>
        <end position="224"/>
    </location>
</feature>
<dbReference type="Pfam" id="PF01569">
    <property type="entry name" value="PAP2"/>
    <property type="match status" value="1"/>
</dbReference>
<feature type="transmembrane region" description="Helical" evidence="1">
    <location>
        <begin position="93"/>
        <end position="113"/>
    </location>
</feature>
<dbReference type="InterPro" id="IPR036938">
    <property type="entry name" value="PAP2/HPO_sf"/>
</dbReference>
<dbReference type="EMBL" id="CP063657">
    <property type="protein sequence ID" value="QOW20983.1"/>
    <property type="molecule type" value="Genomic_DNA"/>
</dbReference>
<proteinExistence type="predicted"/>
<dbReference type="InterPro" id="IPR000326">
    <property type="entry name" value="PAP2/HPO"/>
</dbReference>